<feature type="transmembrane region" description="Helical" evidence="2">
    <location>
        <begin position="21"/>
        <end position="40"/>
    </location>
</feature>
<gene>
    <name evidence="4" type="ORF">ERL59_13890</name>
</gene>
<keyword evidence="2" id="KW-0812">Transmembrane</keyword>
<evidence type="ECO:0000256" key="2">
    <source>
        <dbReference type="SAM" id="Phobius"/>
    </source>
</evidence>
<dbReference type="EMBL" id="SIJB01000029">
    <property type="protein sequence ID" value="NBI30038.1"/>
    <property type="molecule type" value="Genomic_DNA"/>
</dbReference>
<dbReference type="PANTHER" id="PTHR10151">
    <property type="entry name" value="ECTONUCLEOTIDE PYROPHOSPHATASE/PHOSPHODIESTERASE"/>
    <property type="match status" value="1"/>
</dbReference>
<feature type="transmembrane region" description="Helical" evidence="2">
    <location>
        <begin position="46"/>
        <end position="64"/>
    </location>
</feature>
<dbReference type="SUPFAM" id="SSF53649">
    <property type="entry name" value="Alkaline phosphatase-like"/>
    <property type="match status" value="1"/>
</dbReference>
<sequence length="494" mass="57207">MKKASWFEIIAARCWNLLNEGKPFTPIFVVGVFYLYHISLWGELSFWKNTILGLFLILPLFIIYYHYDFPLYLRNYLWIPLIAYLIIFSETELFLVLMAIGLYFFFTVFFWGTFYYHLRIGTSWLNFTRFWKLVLKNSDSTSGNAQEQLPKFILLLSIWQFAFQSMYHQGVGFYELPWFTILSFCFGVFIFSWILHRYIFDWKPKENEELTIEKSSNPVGNPITDKVIVIVIDGMRKDKFKEANTPFLDDMRLKGTEYTHMETVYPARTVVCFSSMFTGTYPKEHGITSNMVWKLGLKVESIFDSLRKVGKKGRLLGIAHLIDSFGKDVESVTAVMNNDVADLNIMQRAKHIMSEQDPDFLVVQFIGTDQTGHSRGVHYPDYIQKIEEVDSLIEQFVTWLDEQGKKQDTTFIICADHGQADGIGGHGHLDEGERYVPFFIYGPQVHQGKRVEEKNSLISVAPTVATLLGSPYPSHSRGRVLKEALNIDGEENKN</sequence>
<feature type="domain" description="Metalloenzyme" evidence="3">
    <location>
        <begin position="226"/>
        <end position="469"/>
    </location>
</feature>
<dbReference type="GO" id="GO:0016787">
    <property type="term" value="F:hydrolase activity"/>
    <property type="evidence" value="ECO:0007669"/>
    <property type="project" value="UniProtKB-ARBA"/>
</dbReference>
<dbReference type="AlphaFoldDB" id="A0A6N9Q5C0"/>
<dbReference type="RefSeq" id="WP_160646846.1">
    <property type="nucleotide sequence ID" value="NZ_SIJB01000029.1"/>
</dbReference>
<dbReference type="GO" id="GO:0016853">
    <property type="term" value="F:isomerase activity"/>
    <property type="evidence" value="ECO:0007669"/>
    <property type="project" value="UniProtKB-KW"/>
</dbReference>
<dbReference type="Proteomes" id="UP000448943">
    <property type="component" value="Unassembled WGS sequence"/>
</dbReference>
<proteinExistence type="predicted"/>
<dbReference type="InterPro" id="IPR006124">
    <property type="entry name" value="Metalloenzyme"/>
</dbReference>
<keyword evidence="2" id="KW-1133">Transmembrane helix</keyword>
<evidence type="ECO:0000256" key="1">
    <source>
        <dbReference type="ARBA" id="ARBA00023235"/>
    </source>
</evidence>
<dbReference type="InterPro" id="IPR017850">
    <property type="entry name" value="Alkaline_phosphatase_core_sf"/>
</dbReference>
<keyword evidence="2" id="KW-0472">Membrane</keyword>
<evidence type="ECO:0000259" key="3">
    <source>
        <dbReference type="Pfam" id="PF01676"/>
    </source>
</evidence>
<organism evidence="4 5">
    <name type="scientific">Chengkuizengella marina</name>
    <dbReference type="NCBI Taxonomy" id="2507566"/>
    <lineage>
        <taxon>Bacteria</taxon>
        <taxon>Bacillati</taxon>
        <taxon>Bacillota</taxon>
        <taxon>Bacilli</taxon>
        <taxon>Bacillales</taxon>
        <taxon>Paenibacillaceae</taxon>
        <taxon>Chengkuizengella</taxon>
    </lineage>
</organism>
<evidence type="ECO:0000313" key="4">
    <source>
        <dbReference type="EMBL" id="NBI30038.1"/>
    </source>
</evidence>
<feature type="transmembrane region" description="Helical" evidence="2">
    <location>
        <begin position="94"/>
        <end position="116"/>
    </location>
</feature>
<dbReference type="OrthoDB" id="9779418at2"/>
<dbReference type="GO" id="GO:0046872">
    <property type="term" value="F:metal ion binding"/>
    <property type="evidence" value="ECO:0007669"/>
    <property type="project" value="InterPro"/>
</dbReference>
<comment type="caution">
    <text evidence="4">The sequence shown here is derived from an EMBL/GenBank/DDBJ whole genome shotgun (WGS) entry which is preliminary data.</text>
</comment>
<reference evidence="4 5" key="1">
    <citation type="submission" date="2019-01" db="EMBL/GenBank/DDBJ databases">
        <title>Chengkuizengella sp. nov., isolated from deep-sea sediment of East Pacific Ocean.</title>
        <authorList>
            <person name="Yang J."/>
            <person name="Lai Q."/>
            <person name="Shao Z."/>
        </authorList>
    </citation>
    <scope>NUCLEOTIDE SEQUENCE [LARGE SCALE GENOMIC DNA]</scope>
    <source>
        <strain evidence="4 5">YPA3-1-1</strain>
    </source>
</reference>
<dbReference type="PANTHER" id="PTHR10151:SF120">
    <property type="entry name" value="BIS(5'-ADENOSYL)-TRIPHOSPHATASE"/>
    <property type="match status" value="1"/>
</dbReference>
<evidence type="ECO:0000313" key="5">
    <source>
        <dbReference type="Proteomes" id="UP000448943"/>
    </source>
</evidence>
<accession>A0A6N9Q5C0</accession>
<feature type="transmembrane region" description="Helical" evidence="2">
    <location>
        <begin position="176"/>
        <end position="195"/>
    </location>
</feature>
<keyword evidence="1" id="KW-0413">Isomerase</keyword>
<dbReference type="Pfam" id="PF01676">
    <property type="entry name" value="Metalloenzyme"/>
    <property type="match status" value="1"/>
</dbReference>
<protein>
    <submittedName>
        <fullName evidence="4">Alkaline phosphatase family protein</fullName>
    </submittedName>
</protein>
<keyword evidence="5" id="KW-1185">Reference proteome</keyword>
<name>A0A6N9Q5C0_9BACL</name>
<dbReference type="Gene3D" id="3.40.720.10">
    <property type="entry name" value="Alkaline Phosphatase, subunit A"/>
    <property type="match status" value="2"/>
</dbReference>